<dbReference type="SUPFAM" id="SSF69721">
    <property type="entry name" value="DsrC, the gamma subunit of dissimilatory sulfite reductase"/>
    <property type="match status" value="1"/>
</dbReference>
<evidence type="ECO:0000256" key="2">
    <source>
        <dbReference type="ARBA" id="ARBA00005718"/>
    </source>
</evidence>
<dbReference type="InterPro" id="IPR007453">
    <property type="entry name" value="DsrC/TusE"/>
</dbReference>
<dbReference type="Pfam" id="PF04358">
    <property type="entry name" value="DsrC"/>
    <property type="match status" value="1"/>
</dbReference>
<evidence type="ECO:0000256" key="1">
    <source>
        <dbReference type="ARBA" id="ARBA00004496"/>
    </source>
</evidence>
<gene>
    <name evidence="4" type="primary">tusE</name>
    <name evidence="4" type="ORF">C4532_09400</name>
</gene>
<organism evidence="4 5">
    <name type="scientific">Candidatus Abyssobacteria bacterium SURF_17</name>
    <dbReference type="NCBI Taxonomy" id="2093361"/>
    <lineage>
        <taxon>Bacteria</taxon>
        <taxon>Pseudomonadati</taxon>
        <taxon>Candidatus Hydrogenedentota</taxon>
        <taxon>Candidatus Abyssobacteria</taxon>
    </lineage>
</organism>
<name>A0A419EYK8_9BACT</name>
<dbReference type="InterPro" id="IPR025526">
    <property type="entry name" value="DsrC-like_dom_sf"/>
</dbReference>
<dbReference type="EMBL" id="QZKI01000071">
    <property type="protein sequence ID" value="RJP70302.1"/>
    <property type="molecule type" value="Genomic_DNA"/>
</dbReference>
<dbReference type="GO" id="GO:0002143">
    <property type="term" value="P:tRNA wobble position uridine thiolation"/>
    <property type="evidence" value="ECO:0007669"/>
    <property type="project" value="TreeGrafter"/>
</dbReference>
<evidence type="ECO:0000313" key="5">
    <source>
        <dbReference type="Proteomes" id="UP000285961"/>
    </source>
</evidence>
<dbReference type="Proteomes" id="UP000285961">
    <property type="component" value="Unassembled WGS sequence"/>
</dbReference>
<dbReference type="AlphaFoldDB" id="A0A419EYK8"/>
<reference evidence="4 5" key="1">
    <citation type="journal article" date="2017" name="ISME J.">
        <title>Energy and carbon metabolisms in a deep terrestrial subsurface fluid microbial community.</title>
        <authorList>
            <person name="Momper L."/>
            <person name="Jungbluth S.P."/>
            <person name="Lee M.D."/>
            <person name="Amend J.P."/>
        </authorList>
    </citation>
    <scope>NUCLEOTIDE SEQUENCE [LARGE SCALE GENOMIC DNA]</scope>
    <source>
        <strain evidence="4">SURF_17</strain>
    </source>
</reference>
<dbReference type="Gene3D" id="3.30.1420.10">
    <property type="match status" value="1"/>
</dbReference>
<dbReference type="PANTHER" id="PTHR37010">
    <property type="entry name" value="SULFURTRANSFERASE TUSE"/>
    <property type="match status" value="1"/>
</dbReference>
<comment type="similarity">
    <text evidence="2">Belongs to the DsrC/TusE family.</text>
</comment>
<dbReference type="GO" id="GO:0097163">
    <property type="term" value="F:sulfur carrier activity"/>
    <property type="evidence" value="ECO:0007669"/>
    <property type="project" value="TreeGrafter"/>
</dbReference>
<evidence type="ECO:0000256" key="3">
    <source>
        <dbReference type="ARBA" id="ARBA00022490"/>
    </source>
</evidence>
<dbReference type="PIRSF" id="PIRSF006223">
    <property type="entry name" value="DsrC_TusE"/>
    <property type="match status" value="1"/>
</dbReference>
<dbReference type="GO" id="GO:0005737">
    <property type="term" value="C:cytoplasm"/>
    <property type="evidence" value="ECO:0007669"/>
    <property type="project" value="UniProtKB-SubCell"/>
</dbReference>
<accession>A0A419EYK8</accession>
<protein>
    <submittedName>
        <fullName evidence="4">TusE/DsrC/DsvC family sulfur relay protein</fullName>
    </submittedName>
</protein>
<comment type="caution">
    <text evidence="4">The sequence shown here is derived from an EMBL/GenBank/DDBJ whole genome shotgun (WGS) entry which is preliminary data.</text>
</comment>
<keyword evidence="3" id="KW-0963">Cytoplasm</keyword>
<sequence>MPTISVSNTRINVDDEGYLIDFQSWNETVARALAEREGLGELTKDRMDILQFMRDYYKRFNSFPIVQAVCKNLHQSKDCTYEQFPDPLKAWKVAGLPKPTTEVFALLRHNL</sequence>
<dbReference type="InterPro" id="IPR043163">
    <property type="entry name" value="DsrC-like_N"/>
</dbReference>
<dbReference type="InterPro" id="IPR042072">
    <property type="entry name" value="DsrC-like_C"/>
</dbReference>
<dbReference type="NCBIfam" id="TIGR03342">
    <property type="entry name" value="dsrC_tusE_dsvC"/>
    <property type="match status" value="1"/>
</dbReference>
<evidence type="ECO:0000313" key="4">
    <source>
        <dbReference type="EMBL" id="RJP70302.1"/>
    </source>
</evidence>
<proteinExistence type="inferred from homology"/>
<comment type="subcellular location">
    <subcellularLocation>
        <location evidence="1">Cytoplasm</location>
    </subcellularLocation>
</comment>
<dbReference type="PANTHER" id="PTHR37010:SF1">
    <property type="entry name" value="SULFURTRANSFERASE TUSE"/>
    <property type="match status" value="1"/>
</dbReference>
<dbReference type="Gene3D" id="1.10.10.370">
    <property type="entry name" value="DsrC-like protein, C-terminal domain"/>
    <property type="match status" value="1"/>
</dbReference>